<dbReference type="AlphaFoldDB" id="A0A8H6CIP1"/>
<dbReference type="InterPro" id="IPR029144">
    <property type="entry name" value="Thr_synth_N"/>
</dbReference>
<keyword evidence="4" id="KW-0456">Lyase</keyword>
<accession>A0A8H6CIP1</accession>
<evidence type="ECO:0000313" key="7">
    <source>
        <dbReference type="Proteomes" id="UP000593566"/>
    </source>
</evidence>
<dbReference type="InterPro" id="IPR036052">
    <property type="entry name" value="TrpB-like_PALP_sf"/>
</dbReference>
<comment type="cofactor">
    <cofactor evidence="1">
        <name>pyridoxal 5'-phosphate</name>
        <dbReference type="ChEBI" id="CHEBI:597326"/>
    </cofactor>
</comment>
<dbReference type="Proteomes" id="UP000593566">
    <property type="component" value="Unassembled WGS sequence"/>
</dbReference>
<dbReference type="InterPro" id="IPR051166">
    <property type="entry name" value="Threonine_Synthase"/>
</dbReference>
<name>A0A8H6CIP1_9LECA</name>
<dbReference type="GO" id="GO:0009088">
    <property type="term" value="P:threonine biosynthetic process"/>
    <property type="evidence" value="ECO:0007669"/>
    <property type="project" value="TreeGrafter"/>
</dbReference>
<sequence>MSSHTTSQRYLSTRGGSYGFSFEETVLKGLATDQGLFLPEDIPSLPSNWQDDGSHMSFSELAFQFFSLYIAPSEIEPVALRNIINRSYSTIRAPSVTPTVTLNNARTIHLLELCHGETFAFKDIFFRVIRNEGKSGKDREHLTVLCAPSGDTGSAAIYGLRGKKDVSVFVKYPTGKVGPIQEAQMTTVTDRNVH</sequence>
<dbReference type="Gene3D" id="3.90.1380.10">
    <property type="entry name" value="Threonine synthase, N-terminal domain"/>
    <property type="match status" value="1"/>
</dbReference>
<dbReference type="Gene3D" id="3.40.50.1100">
    <property type="match status" value="1"/>
</dbReference>
<evidence type="ECO:0000256" key="1">
    <source>
        <dbReference type="ARBA" id="ARBA00001933"/>
    </source>
</evidence>
<dbReference type="PANTHER" id="PTHR42690">
    <property type="entry name" value="THREONINE SYNTHASE FAMILY MEMBER"/>
    <property type="match status" value="1"/>
</dbReference>
<comment type="caution">
    <text evidence="6">The sequence shown here is derived from an EMBL/GenBank/DDBJ whole genome shotgun (WGS) entry which is preliminary data.</text>
</comment>
<keyword evidence="3" id="KW-0663">Pyridoxal phosphate</keyword>
<dbReference type="FunFam" id="3.90.1380.10:FF:000003">
    <property type="entry name" value="THR4p Threonine synthase"/>
    <property type="match status" value="1"/>
</dbReference>
<organism evidence="6 7">
    <name type="scientific">Letharia lupina</name>
    <dbReference type="NCBI Taxonomy" id="560253"/>
    <lineage>
        <taxon>Eukaryota</taxon>
        <taxon>Fungi</taxon>
        <taxon>Dikarya</taxon>
        <taxon>Ascomycota</taxon>
        <taxon>Pezizomycotina</taxon>
        <taxon>Lecanoromycetes</taxon>
        <taxon>OSLEUM clade</taxon>
        <taxon>Lecanoromycetidae</taxon>
        <taxon>Lecanorales</taxon>
        <taxon>Lecanorineae</taxon>
        <taxon>Parmeliaceae</taxon>
        <taxon>Letharia</taxon>
    </lineage>
</organism>
<dbReference type="InterPro" id="IPR037158">
    <property type="entry name" value="Thr_synth_N_sf"/>
</dbReference>
<dbReference type="GeneID" id="59339121"/>
<dbReference type="Pfam" id="PF14821">
    <property type="entry name" value="Thr_synth_N"/>
    <property type="match status" value="1"/>
</dbReference>
<protein>
    <recommendedName>
        <fullName evidence="5">Threonine synthase N-terminal domain-containing protein</fullName>
    </recommendedName>
</protein>
<reference evidence="6 7" key="1">
    <citation type="journal article" date="2020" name="Genomics">
        <title>Complete, high-quality genomes from long-read metagenomic sequencing of two wolf lichen thalli reveals enigmatic genome architecture.</title>
        <authorList>
            <person name="McKenzie S.K."/>
            <person name="Walston R.F."/>
            <person name="Allen J.L."/>
        </authorList>
    </citation>
    <scope>NUCLEOTIDE SEQUENCE [LARGE SCALE GENOMIC DNA]</scope>
    <source>
        <strain evidence="6">WasteWater1</strain>
    </source>
</reference>
<dbReference type="GO" id="GO:0004795">
    <property type="term" value="F:threonine synthase activity"/>
    <property type="evidence" value="ECO:0007669"/>
    <property type="project" value="TreeGrafter"/>
</dbReference>
<evidence type="ECO:0000256" key="3">
    <source>
        <dbReference type="ARBA" id="ARBA00022898"/>
    </source>
</evidence>
<dbReference type="RefSeq" id="XP_037153217.1">
    <property type="nucleotide sequence ID" value="XM_037301583.1"/>
</dbReference>
<evidence type="ECO:0000256" key="4">
    <source>
        <dbReference type="ARBA" id="ARBA00023239"/>
    </source>
</evidence>
<keyword evidence="7" id="KW-1185">Reference proteome</keyword>
<dbReference type="PANTHER" id="PTHR42690:SF1">
    <property type="entry name" value="THREONINE SYNTHASE-LIKE 2"/>
    <property type="match status" value="1"/>
</dbReference>
<evidence type="ECO:0000259" key="5">
    <source>
        <dbReference type="Pfam" id="PF14821"/>
    </source>
</evidence>
<dbReference type="EMBL" id="JACCJB010000009">
    <property type="protein sequence ID" value="KAF6224157.1"/>
    <property type="molecule type" value="Genomic_DNA"/>
</dbReference>
<evidence type="ECO:0000256" key="2">
    <source>
        <dbReference type="ARBA" id="ARBA00005517"/>
    </source>
</evidence>
<proteinExistence type="inferred from homology"/>
<evidence type="ECO:0000313" key="6">
    <source>
        <dbReference type="EMBL" id="KAF6224157.1"/>
    </source>
</evidence>
<feature type="domain" description="Threonine synthase N-terminal" evidence="5">
    <location>
        <begin position="9"/>
        <end position="88"/>
    </location>
</feature>
<gene>
    <name evidence="6" type="ORF">HO133_010731</name>
</gene>
<dbReference type="SUPFAM" id="SSF53686">
    <property type="entry name" value="Tryptophan synthase beta subunit-like PLP-dependent enzymes"/>
    <property type="match status" value="1"/>
</dbReference>
<comment type="similarity">
    <text evidence="2">Belongs to the threonine synthase family.</text>
</comment>